<dbReference type="PANTHER" id="PTHR47894">
    <property type="entry name" value="HTH-TYPE TRANSCRIPTIONAL REGULATOR GADX"/>
    <property type="match status" value="1"/>
</dbReference>
<evidence type="ECO:0000256" key="1">
    <source>
        <dbReference type="ARBA" id="ARBA00023015"/>
    </source>
</evidence>
<proteinExistence type="predicted"/>
<dbReference type="OrthoDB" id="5582699at2"/>
<evidence type="ECO:0000259" key="5">
    <source>
        <dbReference type="PROSITE" id="PS01124"/>
    </source>
</evidence>
<feature type="domain" description="HTH araC/xylS-type" evidence="5">
    <location>
        <begin position="370"/>
        <end position="468"/>
    </location>
</feature>
<dbReference type="GO" id="GO:0003700">
    <property type="term" value="F:DNA-binding transcription factor activity"/>
    <property type="evidence" value="ECO:0007669"/>
    <property type="project" value="InterPro"/>
</dbReference>
<keyword evidence="7" id="KW-1185">Reference proteome</keyword>
<evidence type="ECO:0000256" key="2">
    <source>
        <dbReference type="ARBA" id="ARBA00023125"/>
    </source>
</evidence>
<dbReference type="SUPFAM" id="SSF46689">
    <property type="entry name" value="Homeodomain-like"/>
    <property type="match status" value="1"/>
</dbReference>
<dbReference type="Pfam" id="PF12833">
    <property type="entry name" value="HTH_18"/>
    <property type="match status" value="1"/>
</dbReference>
<keyword evidence="4" id="KW-1133">Transmembrane helix</keyword>
<dbReference type="EMBL" id="QCXX01000002">
    <property type="protein sequence ID" value="PUV24977.1"/>
    <property type="molecule type" value="Genomic_DNA"/>
</dbReference>
<dbReference type="InterPro" id="IPR009057">
    <property type="entry name" value="Homeodomain-like_sf"/>
</dbReference>
<dbReference type="InterPro" id="IPR018060">
    <property type="entry name" value="HTH_AraC"/>
</dbReference>
<dbReference type="InterPro" id="IPR032687">
    <property type="entry name" value="AraC-type_N"/>
</dbReference>
<name>A0A363NW47_9SPHI</name>
<reference evidence="6 7" key="1">
    <citation type="submission" date="2018-04" db="EMBL/GenBank/DDBJ databases">
        <title>Sphingobacterium sp. M46 Genome.</title>
        <authorList>
            <person name="Cheng J."/>
            <person name="Li Y."/>
        </authorList>
    </citation>
    <scope>NUCLEOTIDE SEQUENCE [LARGE SCALE GENOMIC DNA]</scope>
    <source>
        <strain evidence="6 7">M46</strain>
    </source>
</reference>
<evidence type="ECO:0000313" key="6">
    <source>
        <dbReference type="EMBL" id="PUV24977.1"/>
    </source>
</evidence>
<organism evidence="6 7">
    <name type="scientific">Sphingobacterium athyrii</name>
    <dbReference type="NCBI Taxonomy" id="2152717"/>
    <lineage>
        <taxon>Bacteria</taxon>
        <taxon>Pseudomonadati</taxon>
        <taxon>Bacteroidota</taxon>
        <taxon>Sphingobacteriia</taxon>
        <taxon>Sphingobacteriales</taxon>
        <taxon>Sphingobacteriaceae</taxon>
        <taxon>Sphingobacterium</taxon>
    </lineage>
</organism>
<evidence type="ECO:0000256" key="3">
    <source>
        <dbReference type="ARBA" id="ARBA00023163"/>
    </source>
</evidence>
<dbReference type="InterPro" id="IPR020449">
    <property type="entry name" value="Tscrpt_reg_AraC-type_HTH"/>
</dbReference>
<dbReference type="GO" id="GO:0005829">
    <property type="term" value="C:cytosol"/>
    <property type="evidence" value="ECO:0007669"/>
    <property type="project" value="TreeGrafter"/>
</dbReference>
<gene>
    <name evidence="6" type="ORF">DCO56_08490</name>
</gene>
<evidence type="ECO:0000256" key="4">
    <source>
        <dbReference type="SAM" id="Phobius"/>
    </source>
</evidence>
<dbReference type="Proteomes" id="UP000250831">
    <property type="component" value="Unassembled WGS sequence"/>
</dbReference>
<sequence length="470" mass="53500">MEENRAITTMTLAITQVISSVMINLVQLTGILSFIAVAKTNIENTMRKTPTGINVVLFPVSNSFVNTEGMVTNKTPVIPELIALVSNTFFSVIISFFYYSKVQLLTRLWATNRRQDIDIIRQFDTGCKTYQYIYNMNYKQTMLQALIAFCEDRGLDSIKIVSLSGFSIAQLMNSRQFEITDQQIENVWRNIVQLSKDQLIGLHFGATMQLAALNIVGQIIQTSCTVRDALLQVRSLMHFVTDLYTMEIDLKHKTCVIEYHKNGGFDHLPTTQRQFGDFLIAFTIYELKGLLLKNLSPIMVGLPNFQRESSSAYETILRCSARKSTHYTVEFPKEYLDFPIITANYQIQTLLINKINQLQNPNELMGSLSKRIFNYLIANSYLYSLSIEAVAGNFNVSVRTLQRKLKDEGASYIQIVEEVRKSLAIHYMQNTTSSVKEISIILGYAEPSAFVRAFKKWTGETPTGYRLSSH</sequence>
<dbReference type="Pfam" id="PF12625">
    <property type="entry name" value="Arabinose_bd"/>
    <property type="match status" value="1"/>
</dbReference>
<keyword evidence="2" id="KW-0238">DNA-binding</keyword>
<dbReference type="PRINTS" id="PR00032">
    <property type="entry name" value="HTHARAC"/>
</dbReference>
<dbReference type="GO" id="GO:0000976">
    <property type="term" value="F:transcription cis-regulatory region binding"/>
    <property type="evidence" value="ECO:0007669"/>
    <property type="project" value="TreeGrafter"/>
</dbReference>
<dbReference type="Gene3D" id="1.10.10.60">
    <property type="entry name" value="Homeodomain-like"/>
    <property type="match status" value="1"/>
</dbReference>
<evidence type="ECO:0000313" key="7">
    <source>
        <dbReference type="Proteomes" id="UP000250831"/>
    </source>
</evidence>
<feature type="transmembrane region" description="Helical" evidence="4">
    <location>
        <begin position="12"/>
        <end position="38"/>
    </location>
</feature>
<keyword evidence="1" id="KW-0805">Transcription regulation</keyword>
<protein>
    <submittedName>
        <fullName evidence="6">AraC family transcriptional regulator</fullName>
    </submittedName>
</protein>
<accession>A0A363NW47</accession>
<keyword evidence="4" id="KW-0812">Transmembrane</keyword>
<dbReference type="SMART" id="SM00342">
    <property type="entry name" value="HTH_ARAC"/>
    <property type="match status" value="1"/>
</dbReference>
<dbReference type="PROSITE" id="PS01124">
    <property type="entry name" value="HTH_ARAC_FAMILY_2"/>
    <property type="match status" value="1"/>
</dbReference>
<keyword evidence="3" id="KW-0804">Transcription</keyword>
<keyword evidence="4" id="KW-0472">Membrane</keyword>
<dbReference type="PANTHER" id="PTHR47894:SF1">
    <property type="entry name" value="HTH-TYPE TRANSCRIPTIONAL REGULATOR VQSM"/>
    <property type="match status" value="1"/>
</dbReference>
<comment type="caution">
    <text evidence="6">The sequence shown here is derived from an EMBL/GenBank/DDBJ whole genome shotgun (WGS) entry which is preliminary data.</text>
</comment>
<feature type="transmembrane region" description="Helical" evidence="4">
    <location>
        <begin position="81"/>
        <end position="99"/>
    </location>
</feature>
<dbReference type="AlphaFoldDB" id="A0A363NW47"/>